<gene>
    <name evidence="2" type="ORF">M408DRAFT_328537</name>
</gene>
<reference evidence="3" key="2">
    <citation type="submission" date="2015-01" db="EMBL/GenBank/DDBJ databases">
        <title>Evolutionary Origins and Diversification of the Mycorrhizal Mutualists.</title>
        <authorList>
            <consortium name="DOE Joint Genome Institute"/>
            <consortium name="Mycorrhizal Genomics Consortium"/>
            <person name="Kohler A."/>
            <person name="Kuo A."/>
            <person name="Nagy L.G."/>
            <person name="Floudas D."/>
            <person name="Copeland A."/>
            <person name="Barry K.W."/>
            <person name="Cichocki N."/>
            <person name="Veneault-Fourrey C."/>
            <person name="LaButti K."/>
            <person name="Lindquist E.A."/>
            <person name="Lipzen A."/>
            <person name="Lundell T."/>
            <person name="Morin E."/>
            <person name="Murat C."/>
            <person name="Riley R."/>
            <person name="Ohm R."/>
            <person name="Sun H."/>
            <person name="Tunlid A."/>
            <person name="Henrissat B."/>
            <person name="Grigoriev I.V."/>
            <person name="Hibbett D.S."/>
            <person name="Martin F."/>
        </authorList>
    </citation>
    <scope>NUCLEOTIDE SEQUENCE [LARGE SCALE GENOMIC DNA]</scope>
    <source>
        <strain evidence="3">MAFF 305830</strain>
    </source>
</reference>
<organism evidence="2 3">
    <name type="scientific">Serendipita vermifera MAFF 305830</name>
    <dbReference type="NCBI Taxonomy" id="933852"/>
    <lineage>
        <taxon>Eukaryota</taxon>
        <taxon>Fungi</taxon>
        <taxon>Dikarya</taxon>
        <taxon>Basidiomycota</taxon>
        <taxon>Agaricomycotina</taxon>
        <taxon>Agaricomycetes</taxon>
        <taxon>Sebacinales</taxon>
        <taxon>Serendipitaceae</taxon>
        <taxon>Serendipita</taxon>
    </lineage>
</organism>
<dbReference type="HOGENOM" id="CLU_2980543_0_0_1"/>
<protein>
    <submittedName>
        <fullName evidence="2">Uncharacterized protein</fullName>
    </submittedName>
</protein>
<evidence type="ECO:0000313" key="3">
    <source>
        <dbReference type="Proteomes" id="UP000054097"/>
    </source>
</evidence>
<evidence type="ECO:0000256" key="1">
    <source>
        <dbReference type="SAM" id="MobiDB-lite"/>
    </source>
</evidence>
<name>A0A0C2XKY6_SERVB</name>
<dbReference type="AlphaFoldDB" id="A0A0C2XKY6"/>
<keyword evidence="3" id="KW-1185">Reference proteome</keyword>
<dbReference type="EMBL" id="KN824287">
    <property type="protein sequence ID" value="KIM29672.1"/>
    <property type="molecule type" value="Genomic_DNA"/>
</dbReference>
<reference evidence="2 3" key="1">
    <citation type="submission" date="2014-04" db="EMBL/GenBank/DDBJ databases">
        <authorList>
            <consortium name="DOE Joint Genome Institute"/>
            <person name="Kuo A."/>
            <person name="Zuccaro A."/>
            <person name="Kohler A."/>
            <person name="Nagy L.G."/>
            <person name="Floudas D."/>
            <person name="Copeland A."/>
            <person name="Barry K.W."/>
            <person name="Cichocki N."/>
            <person name="Veneault-Fourrey C."/>
            <person name="LaButti K."/>
            <person name="Lindquist E.A."/>
            <person name="Lipzen A."/>
            <person name="Lundell T."/>
            <person name="Morin E."/>
            <person name="Murat C."/>
            <person name="Sun H."/>
            <person name="Tunlid A."/>
            <person name="Henrissat B."/>
            <person name="Grigoriev I.V."/>
            <person name="Hibbett D.S."/>
            <person name="Martin F."/>
            <person name="Nordberg H.P."/>
            <person name="Cantor M.N."/>
            <person name="Hua S.X."/>
        </authorList>
    </citation>
    <scope>NUCLEOTIDE SEQUENCE [LARGE SCALE GENOMIC DNA]</scope>
    <source>
        <strain evidence="2 3">MAFF 305830</strain>
    </source>
</reference>
<accession>A0A0C2XKY6</accession>
<proteinExistence type="predicted"/>
<evidence type="ECO:0000313" key="2">
    <source>
        <dbReference type="EMBL" id="KIM29672.1"/>
    </source>
</evidence>
<sequence>MRAGKEKAEKKPERVLFCNAMIFFHEKNQRTKKRGAGVYRSKGEGNKGGEPLSNMVNP</sequence>
<dbReference type="Proteomes" id="UP000054097">
    <property type="component" value="Unassembled WGS sequence"/>
</dbReference>
<feature type="region of interest" description="Disordered" evidence="1">
    <location>
        <begin position="29"/>
        <end position="58"/>
    </location>
</feature>